<dbReference type="EMBL" id="JBHLVX010000042">
    <property type="protein sequence ID" value="MFC0268361.1"/>
    <property type="molecule type" value="Genomic_DNA"/>
</dbReference>
<dbReference type="RefSeq" id="WP_033195384.1">
    <property type="nucleotide sequence ID" value="NZ_JBHLVX010000042.1"/>
</dbReference>
<proteinExistence type="predicted"/>
<reference evidence="1 2" key="1">
    <citation type="submission" date="2024-09" db="EMBL/GenBank/DDBJ databases">
        <authorList>
            <person name="Sun Q."/>
            <person name="Mori K."/>
        </authorList>
    </citation>
    <scope>NUCLEOTIDE SEQUENCE [LARGE SCALE GENOMIC DNA]</scope>
    <source>
        <strain evidence="1 2">CCM 7415</strain>
    </source>
</reference>
<protein>
    <recommendedName>
        <fullName evidence="3">Aminopeptidase</fullName>
    </recommendedName>
</protein>
<dbReference type="Proteomes" id="UP001589814">
    <property type="component" value="Unassembled WGS sequence"/>
</dbReference>
<sequence>MQIQLSDYPQLKLLAWNRRDEDFVEEEEAFALYERNWHFVDEARLTSSERHLIERLTALYGRGVMNV</sequence>
<gene>
    <name evidence="1" type="ORF">ACFFHW_10285</name>
</gene>
<keyword evidence="2" id="KW-1185">Reference proteome</keyword>
<evidence type="ECO:0000313" key="1">
    <source>
        <dbReference type="EMBL" id="MFC0268361.1"/>
    </source>
</evidence>
<comment type="caution">
    <text evidence="1">The sequence shown here is derived from an EMBL/GenBank/DDBJ whole genome shotgun (WGS) entry which is preliminary data.</text>
</comment>
<evidence type="ECO:0008006" key="3">
    <source>
        <dbReference type="Google" id="ProtNLM"/>
    </source>
</evidence>
<name>A0ABV6G415_9GAMM</name>
<accession>A0ABV6G415</accession>
<organism evidence="1 2">
    <name type="scientific">Kushneria aurantia</name>
    <dbReference type="NCBI Taxonomy" id="504092"/>
    <lineage>
        <taxon>Bacteria</taxon>
        <taxon>Pseudomonadati</taxon>
        <taxon>Pseudomonadota</taxon>
        <taxon>Gammaproteobacteria</taxon>
        <taxon>Oceanospirillales</taxon>
        <taxon>Halomonadaceae</taxon>
        <taxon>Kushneria</taxon>
    </lineage>
</organism>
<evidence type="ECO:0000313" key="2">
    <source>
        <dbReference type="Proteomes" id="UP001589814"/>
    </source>
</evidence>